<dbReference type="InterPro" id="IPR008271">
    <property type="entry name" value="Ser/Thr_kinase_AS"/>
</dbReference>
<dbReference type="PANTHER" id="PTHR46008:SF2">
    <property type="entry name" value="LEAF RUST 10 DISEASE-RESISTANCE LOCUS RECEPTOR-LIKE PROTEIN KINASE-LIKE 1.4"/>
    <property type="match status" value="1"/>
</dbReference>
<gene>
    <name evidence="15" type="ORF">AQUCO_00901047v1</name>
</gene>
<dbReference type="GO" id="GO:0005524">
    <property type="term" value="F:ATP binding"/>
    <property type="evidence" value="ECO:0007669"/>
    <property type="project" value="UniProtKB-UniRule"/>
</dbReference>
<dbReference type="PROSITE" id="PS00107">
    <property type="entry name" value="PROTEIN_KINASE_ATP"/>
    <property type="match status" value="1"/>
</dbReference>
<dbReference type="SMART" id="SM00220">
    <property type="entry name" value="S_TKc"/>
    <property type="match status" value="1"/>
</dbReference>
<evidence type="ECO:0000256" key="10">
    <source>
        <dbReference type="ARBA" id="ARBA00023136"/>
    </source>
</evidence>
<accession>A0A2G5EGH3</accession>
<evidence type="ECO:0000313" key="16">
    <source>
        <dbReference type="Proteomes" id="UP000230069"/>
    </source>
</evidence>
<dbReference type="InterPro" id="IPR017441">
    <property type="entry name" value="Protein_kinase_ATP_BS"/>
</dbReference>
<feature type="transmembrane region" description="Helical" evidence="13">
    <location>
        <begin position="241"/>
        <end position="264"/>
    </location>
</feature>
<keyword evidence="11" id="KW-0325">Glycoprotein</keyword>
<dbReference type="InterPro" id="IPR000719">
    <property type="entry name" value="Prot_kinase_dom"/>
</dbReference>
<keyword evidence="2" id="KW-0723">Serine/threonine-protein kinase</keyword>
<dbReference type="SUPFAM" id="SSF56112">
    <property type="entry name" value="Protein kinase-like (PK-like)"/>
    <property type="match status" value="1"/>
</dbReference>
<dbReference type="OrthoDB" id="1918322at2759"/>
<dbReference type="EMBL" id="KZ305026">
    <property type="protein sequence ID" value="PIA54874.1"/>
    <property type="molecule type" value="Genomic_DNA"/>
</dbReference>
<keyword evidence="8 12" id="KW-0067">ATP-binding</keyword>
<feature type="domain" description="Protein kinase" evidence="14">
    <location>
        <begin position="308"/>
        <end position="588"/>
    </location>
</feature>
<evidence type="ECO:0000256" key="7">
    <source>
        <dbReference type="ARBA" id="ARBA00022777"/>
    </source>
</evidence>
<keyword evidence="10 13" id="KW-0472">Membrane</keyword>
<evidence type="ECO:0000256" key="6">
    <source>
        <dbReference type="ARBA" id="ARBA00022741"/>
    </source>
</evidence>
<evidence type="ECO:0000256" key="4">
    <source>
        <dbReference type="ARBA" id="ARBA00022692"/>
    </source>
</evidence>
<evidence type="ECO:0000256" key="13">
    <source>
        <dbReference type="SAM" id="Phobius"/>
    </source>
</evidence>
<dbReference type="FunFam" id="1.10.510.10:FF:000161">
    <property type="entry name" value="Wall-associated receptor kinase-like 20"/>
    <property type="match status" value="1"/>
</dbReference>
<proteinExistence type="predicted"/>
<evidence type="ECO:0000313" key="15">
    <source>
        <dbReference type="EMBL" id="PIA54874.1"/>
    </source>
</evidence>
<dbReference type="FunFam" id="3.30.200.20:FF:000162">
    <property type="entry name" value="Adenine nucleotide alpha hydrolase-like domain kinase"/>
    <property type="match status" value="1"/>
</dbReference>
<keyword evidence="16" id="KW-1185">Reference proteome</keyword>
<evidence type="ECO:0000256" key="5">
    <source>
        <dbReference type="ARBA" id="ARBA00022729"/>
    </source>
</evidence>
<dbReference type="Proteomes" id="UP000230069">
    <property type="component" value="Unassembled WGS sequence"/>
</dbReference>
<feature type="binding site" evidence="12">
    <location>
        <position position="336"/>
    </location>
    <ligand>
        <name>ATP</name>
        <dbReference type="ChEBI" id="CHEBI:30616"/>
    </ligand>
</feature>
<reference evidence="15 16" key="1">
    <citation type="submission" date="2017-09" db="EMBL/GenBank/DDBJ databases">
        <title>WGS assembly of Aquilegia coerulea Goldsmith.</title>
        <authorList>
            <person name="Hodges S."/>
            <person name="Kramer E."/>
            <person name="Nordborg M."/>
            <person name="Tomkins J."/>
            <person name="Borevitz J."/>
            <person name="Derieg N."/>
            <person name="Yan J."/>
            <person name="Mihaltcheva S."/>
            <person name="Hayes R.D."/>
            <person name="Rokhsar D."/>
        </authorList>
    </citation>
    <scope>NUCLEOTIDE SEQUENCE [LARGE SCALE GENOMIC DNA]</scope>
    <source>
        <strain evidence="16">cv. Goldsmith</strain>
    </source>
</reference>
<protein>
    <recommendedName>
        <fullName evidence="14">Protein kinase domain-containing protein</fullName>
    </recommendedName>
</protein>
<keyword evidence="9 13" id="KW-1133">Transmembrane helix</keyword>
<evidence type="ECO:0000256" key="9">
    <source>
        <dbReference type="ARBA" id="ARBA00022989"/>
    </source>
</evidence>
<evidence type="ECO:0000256" key="11">
    <source>
        <dbReference type="ARBA" id="ARBA00023180"/>
    </source>
</evidence>
<keyword evidence="7" id="KW-0418">Kinase</keyword>
<evidence type="ECO:0000256" key="1">
    <source>
        <dbReference type="ARBA" id="ARBA00004167"/>
    </source>
</evidence>
<dbReference type="GO" id="GO:0005886">
    <property type="term" value="C:plasma membrane"/>
    <property type="evidence" value="ECO:0007669"/>
    <property type="project" value="UniProtKB-ARBA"/>
</dbReference>
<dbReference type="Pfam" id="PF00069">
    <property type="entry name" value="Pkinase"/>
    <property type="match status" value="1"/>
</dbReference>
<evidence type="ECO:0000256" key="3">
    <source>
        <dbReference type="ARBA" id="ARBA00022679"/>
    </source>
</evidence>
<evidence type="ECO:0000256" key="8">
    <source>
        <dbReference type="ARBA" id="ARBA00022840"/>
    </source>
</evidence>
<dbReference type="CDD" id="cd14066">
    <property type="entry name" value="STKc_IRAK"/>
    <property type="match status" value="1"/>
</dbReference>
<keyword evidence="6 12" id="KW-0547">Nucleotide-binding</keyword>
<name>A0A2G5EGH3_AQUCA</name>
<keyword evidence="3" id="KW-0808">Transferase</keyword>
<dbReference type="STRING" id="218851.A0A2G5EGH3"/>
<evidence type="ECO:0000256" key="12">
    <source>
        <dbReference type="PROSITE-ProRule" id="PRU10141"/>
    </source>
</evidence>
<organism evidence="15 16">
    <name type="scientific">Aquilegia coerulea</name>
    <name type="common">Rocky mountain columbine</name>
    <dbReference type="NCBI Taxonomy" id="218851"/>
    <lineage>
        <taxon>Eukaryota</taxon>
        <taxon>Viridiplantae</taxon>
        <taxon>Streptophyta</taxon>
        <taxon>Embryophyta</taxon>
        <taxon>Tracheophyta</taxon>
        <taxon>Spermatophyta</taxon>
        <taxon>Magnoliopsida</taxon>
        <taxon>Ranunculales</taxon>
        <taxon>Ranunculaceae</taxon>
        <taxon>Thalictroideae</taxon>
        <taxon>Aquilegia</taxon>
    </lineage>
</organism>
<dbReference type="PANTHER" id="PTHR46008">
    <property type="entry name" value="LEAF RUST 10 DISEASE-RESISTANCE LOCUS RECEPTOR-LIKE PROTEIN KINASE-LIKE 1.4"/>
    <property type="match status" value="1"/>
</dbReference>
<dbReference type="PROSITE" id="PS50011">
    <property type="entry name" value="PROTEIN_KINASE_DOM"/>
    <property type="match status" value="1"/>
</dbReference>
<keyword evidence="4 13" id="KW-0812">Transmembrane</keyword>
<dbReference type="Gene3D" id="3.30.200.20">
    <property type="entry name" value="Phosphorylase Kinase, domain 1"/>
    <property type="match status" value="1"/>
</dbReference>
<dbReference type="PROSITE" id="PS00108">
    <property type="entry name" value="PROTEIN_KINASE_ST"/>
    <property type="match status" value="1"/>
</dbReference>
<dbReference type="GO" id="GO:0004674">
    <property type="term" value="F:protein serine/threonine kinase activity"/>
    <property type="evidence" value="ECO:0007669"/>
    <property type="project" value="UniProtKB-KW"/>
</dbReference>
<dbReference type="InterPro" id="IPR011009">
    <property type="entry name" value="Kinase-like_dom_sf"/>
</dbReference>
<dbReference type="InParanoid" id="A0A2G5EGH3"/>
<sequence length="588" mass="64870">MEVPYPLSTSSNCGDPEYGIRCEAHTGKLYFDAMNGSTYLVRSIEASMQRMVLEPSSWVPGKCITQDMLVSEGLWLNHTLPFNLTSSNTIFLFDCSPRLLVSPLNCTSSSLCHQYLELSEHVDRNRAVQCASGPNPCCTFIAGGMPSAYQIRLHASGCQAFRSIIRLDCEKPASEWEEGLEIQWSPPPEPACRTKLDCSGVSTCTATTNSGLLRCLCIRGYYWDHATGSCLRKSKHSNTSLSIKISLGVCSFFVLAVVLAVITLRRTGKFSNQSKLAKAREDILKASNGGKSARLFSLKEIKKATCGFSKDRILGSGGFGEVYKGQLQDGTIVAVKSAKVGNIKSTQQVLNEVGILSQVNHKHLVRLFGCCMEAEQPLMIYEYIPNGTLHEHLHGKTGTFLGWKTRLNVALQTAEALAYLHSSAYTPIYHRDVKSTNILLDMELNAKVADFGLSRLATPGLSHLSTCAQGTLGYLDPEYYRNYQLTDKSDVYSFGVVLLELLTAQNAIDFSRDQDDVNLAIYVTRCANDGTVMGIVDHQLLGEEPSSETTMSIKLFTDLAVTCLRERKGDRPTMKDVVETLQCIMERM</sequence>
<dbReference type="AlphaFoldDB" id="A0A2G5EGH3"/>
<dbReference type="Gene3D" id="1.10.510.10">
    <property type="entry name" value="Transferase(Phosphotransferase) domain 1"/>
    <property type="match status" value="1"/>
</dbReference>
<evidence type="ECO:0000256" key="2">
    <source>
        <dbReference type="ARBA" id="ARBA00022527"/>
    </source>
</evidence>
<comment type="subcellular location">
    <subcellularLocation>
        <location evidence="1">Membrane</location>
        <topology evidence="1">Single-pass membrane protein</topology>
    </subcellularLocation>
</comment>
<keyword evidence="5" id="KW-0732">Signal</keyword>
<evidence type="ECO:0000259" key="14">
    <source>
        <dbReference type="PROSITE" id="PS50011"/>
    </source>
</evidence>